<evidence type="ECO:0000256" key="2">
    <source>
        <dbReference type="SAM" id="MobiDB-lite"/>
    </source>
</evidence>
<evidence type="ECO:0000313" key="4">
    <source>
        <dbReference type="EMBL" id="KAJ1645074.1"/>
    </source>
</evidence>
<dbReference type="Gene3D" id="1.10.238.200">
    <property type="entry name" value="Cullin, PONY binding domain"/>
    <property type="match status" value="1"/>
</dbReference>
<accession>A0A9W8CIB3</accession>
<organism evidence="4 5">
    <name type="scientific">Coemansia asiatica</name>
    <dbReference type="NCBI Taxonomy" id="1052880"/>
    <lineage>
        <taxon>Eukaryota</taxon>
        <taxon>Fungi</taxon>
        <taxon>Fungi incertae sedis</taxon>
        <taxon>Zoopagomycota</taxon>
        <taxon>Kickxellomycotina</taxon>
        <taxon>Kickxellomycetes</taxon>
        <taxon>Kickxellales</taxon>
        <taxon>Kickxellaceae</taxon>
        <taxon>Coemansia</taxon>
    </lineage>
</organism>
<dbReference type="Gene3D" id="1.10.238.10">
    <property type="entry name" value="EF-hand"/>
    <property type="match status" value="1"/>
</dbReference>
<dbReference type="GO" id="GO:0031624">
    <property type="term" value="F:ubiquitin conjugating enzyme binding"/>
    <property type="evidence" value="ECO:0007669"/>
    <property type="project" value="TreeGrafter"/>
</dbReference>
<gene>
    <name evidence="4" type="ORF">LPJ64_003295</name>
</gene>
<protein>
    <recommendedName>
        <fullName evidence="1">Defective in cullin neddylation protein</fullName>
    </recommendedName>
</protein>
<keyword evidence="5" id="KW-1185">Reference proteome</keyword>
<dbReference type="PANTHER" id="PTHR12281:SF12">
    <property type="entry name" value="DEFECTIVE IN CULLIN NEDDYLATION PROTEIN"/>
    <property type="match status" value="1"/>
</dbReference>
<feature type="domain" description="DCUN1" evidence="3">
    <location>
        <begin position="44"/>
        <end position="238"/>
    </location>
</feature>
<feature type="compositionally biased region" description="Basic residues" evidence="2">
    <location>
        <begin position="1"/>
        <end position="10"/>
    </location>
</feature>
<evidence type="ECO:0000256" key="1">
    <source>
        <dbReference type="RuleBase" id="RU410713"/>
    </source>
</evidence>
<dbReference type="PANTHER" id="PTHR12281">
    <property type="entry name" value="RP42 RELATED"/>
    <property type="match status" value="1"/>
</dbReference>
<name>A0A9W8CIB3_9FUNG</name>
<dbReference type="Proteomes" id="UP001145021">
    <property type="component" value="Unassembled WGS sequence"/>
</dbReference>
<dbReference type="GO" id="GO:0000151">
    <property type="term" value="C:ubiquitin ligase complex"/>
    <property type="evidence" value="ECO:0007669"/>
    <property type="project" value="TreeGrafter"/>
</dbReference>
<dbReference type="InterPro" id="IPR042460">
    <property type="entry name" value="DCN1-like_PONY"/>
</dbReference>
<evidence type="ECO:0000259" key="3">
    <source>
        <dbReference type="PROSITE" id="PS51229"/>
    </source>
</evidence>
<sequence>MPRAKAATKRQAKETVDVGSSNTKRMATRAKKSTSKDSKTEPEPVVDMSEQLFSQYQDFERTDGKSLIGPEGFERLSTDLGYDMSQVEPLVLMWKLGCTEMGTVPYENWDKSLTTMGVSNLDQLRKAVDSGVSQLASNQKVYKQFYRQMFDYLKTGKQKVISVDYAKDILPVIKGADNALFDKFVAFLDANSEKIKTINRDQWQSLLELSRTMGDSLSGYSKEDAWPALFDDFAEWVQKN</sequence>
<dbReference type="InterPro" id="IPR014764">
    <property type="entry name" value="DCN-prot"/>
</dbReference>
<comment type="function">
    <text evidence="1">Neddylation of cullins play an essential role in the regulation of SCF-type complexes activity.</text>
</comment>
<dbReference type="GO" id="GO:0045116">
    <property type="term" value="P:protein neddylation"/>
    <property type="evidence" value="ECO:0007669"/>
    <property type="project" value="TreeGrafter"/>
</dbReference>
<feature type="region of interest" description="Disordered" evidence="2">
    <location>
        <begin position="1"/>
        <end position="45"/>
    </location>
</feature>
<dbReference type="PROSITE" id="PS51229">
    <property type="entry name" value="DCUN1"/>
    <property type="match status" value="1"/>
</dbReference>
<reference evidence="4" key="1">
    <citation type="submission" date="2022-07" db="EMBL/GenBank/DDBJ databases">
        <title>Phylogenomic reconstructions and comparative analyses of Kickxellomycotina fungi.</title>
        <authorList>
            <person name="Reynolds N.K."/>
            <person name="Stajich J.E."/>
            <person name="Barry K."/>
            <person name="Grigoriev I.V."/>
            <person name="Crous P."/>
            <person name="Smith M.E."/>
        </authorList>
    </citation>
    <scope>NUCLEOTIDE SEQUENCE</scope>
    <source>
        <strain evidence="4">NBRC 105413</strain>
    </source>
</reference>
<dbReference type="Pfam" id="PF03556">
    <property type="entry name" value="Cullin_binding"/>
    <property type="match status" value="1"/>
</dbReference>
<dbReference type="GO" id="GO:0032182">
    <property type="term" value="F:ubiquitin-like protein binding"/>
    <property type="evidence" value="ECO:0007669"/>
    <property type="project" value="TreeGrafter"/>
</dbReference>
<comment type="caution">
    <text evidence="4">The sequence shown here is derived from an EMBL/GenBank/DDBJ whole genome shotgun (WGS) entry which is preliminary data.</text>
</comment>
<evidence type="ECO:0000313" key="5">
    <source>
        <dbReference type="Proteomes" id="UP001145021"/>
    </source>
</evidence>
<dbReference type="EMBL" id="JANBOH010000125">
    <property type="protein sequence ID" value="KAJ1645074.1"/>
    <property type="molecule type" value="Genomic_DNA"/>
</dbReference>
<dbReference type="GO" id="GO:0097602">
    <property type="term" value="F:cullin family protein binding"/>
    <property type="evidence" value="ECO:0007669"/>
    <property type="project" value="TreeGrafter"/>
</dbReference>
<dbReference type="InterPro" id="IPR005176">
    <property type="entry name" value="PONY_dom"/>
</dbReference>
<dbReference type="AlphaFoldDB" id="A0A9W8CIB3"/>
<proteinExistence type="predicted"/>